<reference evidence="1" key="1">
    <citation type="submission" date="2022-03" db="EMBL/GenBank/DDBJ databases">
        <authorList>
            <person name="Lindestad O."/>
        </authorList>
    </citation>
    <scope>NUCLEOTIDE SEQUENCE</scope>
</reference>
<organism evidence="1 2">
    <name type="scientific">Pararge aegeria aegeria</name>
    <dbReference type="NCBI Taxonomy" id="348720"/>
    <lineage>
        <taxon>Eukaryota</taxon>
        <taxon>Metazoa</taxon>
        <taxon>Ecdysozoa</taxon>
        <taxon>Arthropoda</taxon>
        <taxon>Hexapoda</taxon>
        <taxon>Insecta</taxon>
        <taxon>Pterygota</taxon>
        <taxon>Neoptera</taxon>
        <taxon>Endopterygota</taxon>
        <taxon>Lepidoptera</taxon>
        <taxon>Glossata</taxon>
        <taxon>Ditrysia</taxon>
        <taxon>Papilionoidea</taxon>
        <taxon>Nymphalidae</taxon>
        <taxon>Satyrinae</taxon>
        <taxon>Satyrini</taxon>
        <taxon>Parargina</taxon>
        <taxon>Pararge</taxon>
    </lineage>
</organism>
<dbReference type="EMBL" id="CAKXAJ010025588">
    <property type="protein sequence ID" value="CAH2241680.1"/>
    <property type="molecule type" value="Genomic_DNA"/>
</dbReference>
<dbReference type="OrthoDB" id="7490433at2759"/>
<dbReference type="Proteomes" id="UP000838756">
    <property type="component" value="Unassembled WGS sequence"/>
</dbReference>
<comment type="caution">
    <text evidence="1">The sequence shown here is derived from an EMBL/GenBank/DDBJ whole genome shotgun (WGS) entry which is preliminary data.</text>
</comment>
<keyword evidence="2" id="KW-1185">Reference proteome</keyword>
<proteinExistence type="predicted"/>
<sequence>MNGQYRNEGSIERLVVQGHVEGKRARGRPPTLWIDTVTSLTQTTVVECFRHATNRQKWRRLAWEAVQSNYT</sequence>
<dbReference type="AlphaFoldDB" id="A0A8S4S1E4"/>
<name>A0A8S4S1E4_9NEOP</name>
<evidence type="ECO:0000313" key="2">
    <source>
        <dbReference type="Proteomes" id="UP000838756"/>
    </source>
</evidence>
<protein>
    <submittedName>
        <fullName evidence="1">Jg26980 protein</fullName>
    </submittedName>
</protein>
<accession>A0A8S4S1E4</accession>
<evidence type="ECO:0000313" key="1">
    <source>
        <dbReference type="EMBL" id="CAH2241680.1"/>
    </source>
</evidence>
<gene>
    <name evidence="1" type="primary">jg26980</name>
    <name evidence="1" type="ORF">PAEG_LOCUS18097</name>
</gene>